<feature type="compositionally biased region" description="Polar residues" evidence="1">
    <location>
        <begin position="202"/>
        <end position="217"/>
    </location>
</feature>
<organism evidence="3 4">
    <name type="scientific">Penicillium citrinum</name>
    <dbReference type="NCBI Taxonomy" id="5077"/>
    <lineage>
        <taxon>Eukaryota</taxon>
        <taxon>Fungi</taxon>
        <taxon>Dikarya</taxon>
        <taxon>Ascomycota</taxon>
        <taxon>Pezizomycotina</taxon>
        <taxon>Eurotiomycetes</taxon>
        <taxon>Eurotiomycetidae</taxon>
        <taxon>Eurotiales</taxon>
        <taxon>Aspergillaceae</taxon>
        <taxon>Penicillium</taxon>
    </lineage>
</organism>
<dbReference type="AlphaFoldDB" id="A0A9W9NLY0"/>
<evidence type="ECO:0000313" key="4">
    <source>
        <dbReference type="Proteomes" id="UP001147733"/>
    </source>
</evidence>
<protein>
    <submittedName>
        <fullName evidence="3">Uncharacterized protein</fullName>
    </submittedName>
</protein>
<name>A0A9W9NLY0_PENCI</name>
<comment type="caution">
    <text evidence="3">The sequence shown here is derived from an EMBL/GenBank/DDBJ whole genome shotgun (WGS) entry which is preliminary data.</text>
</comment>
<dbReference type="RefSeq" id="XP_056496001.1">
    <property type="nucleotide sequence ID" value="XM_056648870.1"/>
</dbReference>
<dbReference type="OrthoDB" id="4369952at2759"/>
<feature type="region of interest" description="Disordered" evidence="1">
    <location>
        <begin position="36"/>
        <end position="71"/>
    </location>
</feature>
<evidence type="ECO:0000313" key="3">
    <source>
        <dbReference type="EMBL" id="KAJ5221078.1"/>
    </source>
</evidence>
<keyword evidence="2" id="KW-0732">Signal</keyword>
<keyword evidence="4" id="KW-1185">Reference proteome</keyword>
<dbReference type="GeneID" id="81388037"/>
<reference evidence="3" key="1">
    <citation type="submission" date="2022-11" db="EMBL/GenBank/DDBJ databases">
        <authorList>
            <person name="Petersen C."/>
        </authorList>
    </citation>
    <scope>NUCLEOTIDE SEQUENCE</scope>
    <source>
        <strain evidence="3">IBT 23319</strain>
    </source>
</reference>
<accession>A0A9W9NLY0</accession>
<gene>
    <name evidence="3" type="ORF">N7469_009965</name>
</gene>
<dbReference type="Proteomes" id="UP001147733">
    <property type="component" value="Unassembled WGS sequence"/>
</dbReference>
<feature type="signal peptide" evidence="2">
    <location>
        <begin position="1"/>
        <end position="21"/>
    </location>
</feature>
<proteinExistence type="predicted"/>
<dbReference type="EMBL" id="JAPQKT010000009">
    <property type="protein sequence ID" value="KAJ5221078.1"/>
    <property type="molecule type" value="Genomic_DNA"/>
</dbReference>
<feature type="compositionally biased region" description="Gly residues" evidence="1">
    <location>
        <begin position="168"/>
        <end position="177"/>
    </location>
</feature>
<feature type="compositionally biased region" description="Low complexity" evidence="1">
    <location>
        <begin position="86"/>
        <end position="120"/>
    </location>
</feature>
<feature type="compositionally biased region" description="Low complexity" evidence="1">
    <location>
        <begin position="178"/>
        <end position="201"/>
    </location>
</feature>
<reference evidence="3" key="2">
    <citation type="journal article" date="2023" name="IMA Fungus">
        <title>Comparative genomic study of the Penicillium genus elucidates a diverse pangenome and 15 lateral gene transfer events.</title>
        <authorList>
            <person name="Petersen C."/>
            <person name="Sorensen T."/>
            <person name="Nielsen M.R."/>
            <person name="Sondergaard T.E."/>
            <person name="Sorensen J.L."/>
            <person name="Fitzpatrick D.A."/>
            <person name="Frisvad J.C."/>
            <person name="Nielsen K.L."/>
        </authorList>
    </citation>
    <scope>NUCLEOTIDE SEQUENCE</scope>
    <source>
        <strain evidence="3">IBT 23319</strain>
    </source>
</reference>
<sequence length="229" mass="22726">MHFTFFLQASSLALLTGLASAQLDTDGLGLNPILGSNPLGGNSRRFGETGSYMKPASAPAPNGPAMNERALDGILGGSGALGNLLGAQASSSAGPSSSATTPTPTPSASASSTPIPAQQSNKRFVERGGSTEADSTIPLDLGKIMGRQEAEADGPDSDLAERDLLSNLGGGLLGGMNGASSSSTPSITPTSAASSSATPTTMQTKVRSTPVENSAKQTGAPYQGTSQGN</sequence>
<evidence type="ECO:0000256" key="2">
    <source>
        <dbReference type="SAM" id="SignalP"/>
    </source>
</evidence>
<feature type="chain" id="PRO_5040753392" evidence="2">
    <location>
        <begin position="22"/>
        <end position="229"/>
    </location>
</feature>
<evidence type="ECO:0000256" key="1">
    <source>
        <dbReference type="SAM" id="MobiDB-lite"/>
    </source>
</evidence>
<feature type="region of interest" description="Disordered" evidence="1">
    <location>
        <begin position="86"/>
        <end position="229"/>
    </location>
</feature>